<accession>A0A1Y5RMX2</accession>
<dbReference type="InterPro" id="IPR011008">
    <property type="entry name" value="Dimeric_a/b-barrel"/>
</dbReference>
<evidence type="ECO:0000313" key="2">
    <source>
        <dbReference type="Proteomes" id="UP000193307"/>
    </source>
</evidence>
<dbReference type="AlphaFoldDB" id="A0A1Y5RMX2"/>
<name>A0A1Y5RMX2_9RHOB</name>
<dbReference type="RefSeq" id="WP_085847383.1">
    <property type="nucleotide sequence ID" value="NZ_FNZV01000001.1"/>
</dbReference>
<keyword evidence="2" id="KW-1185">Reference proteome</keyword>
<gene>
    <name evidence="1" type="ORF">PAM7971_00495</name>
</gene>
<dbReference type="SUPFAM" id="SSF54909">
    <property type="entry name" value="Dimeric alpha+beta barrel"/>
    <property type="match status" value="1"/>
</dbReference>
<dbReference type="Gene3D" id="3.30.70.100">
    <property type="match status" value="1"/>
</dbReference>
<sequence length="136" mass="14988">MTDTPNAAAFVVLEAFEHVHPDRCAEYEAAGIEIDNKVKETEPGMVVHALTRVSEGPDAVVYRWLEIFDGADALVSHFDNPAVKAHIAKVSESILVKPTDLVLYTSWSDDEKAIWNARLGGSLTFAPVRAGYYLTR</sequence>
<dbReference type="EMBL" id="FWFW01000001">
    <property type="protein sequence ID" value="SLN18666.1"/>
    <property type="molecule type" value="Genomic_DNA"/>
</dbReference>
<protein>
    <recommendedName>
        <fullName evidence="3">ABM domain-containing protein</fullName>
    </recommendedName>
</protein>
<reference evidence="1 2" key="1">
    <citation type="submission" date="2017-03" db="EMBL/GenBank/DDBJ databases">
        <authorList>
            <person name="Afonso C.L."/>
            <person name="Miller P.J."/>
            <person name="Scott M.A."/>
            <person name="Spackman E."/>
            <person name="Goraichik I."/>
            <person name="Dimitrov K.M."/>
            <person name="Suarez D.L."/>
            <person name="Swayne D.E."/>
        </authorList>
    </citation>
    <scope>NUCLEOTIDE SEQUENCE [LARGE SCALE GENOMIC DNA]</scope>
    <source>
        <strain evidence="1 2">CECT 7971</strain>
    </source>
</reference>
<organism evidence="1 2">
    <name type="scientific">Pacificibacter marinus</name>
    <dbReference type="NCBI Taxonomy" id="658057"/>
    <lineage>
        <taxon>Bacteria</taxon>
        <taxon>Pseudomonadati</taxon>
        <taxon>Pseudomonadota</taxon>
        <taxon>Alphaproteobacteria</taxon>
        <taxon>Rhodobacterales</taxon>
        <taxon>Roseobacteraceae</taxon>
        <taxon>Pacificibacter</taxon>
    </lineage>
</organism>
<dbReference type="Proteomes" id="UP000193307">
    <property type="component" value="Unassembled WGS sequence"/>
</dbReference>
<proteinExistence type="predicted"/>
<evidence type="ECO:0008006" key="3">
    <source>
        <dbReference type="Google" id="ProtNLM"/>
    </source>
</evidence>
<dbReference type="STRING" id="658057.SAMN04488032_101155"/>
<dbReference type="OrthoDB" id="287932at2"/>
<evidence type="ECO:0000313" key="1">
    <source>
        <dbReference type="EMBL" id="SLN18666.1"/>
    </source>
</evidence>